<evidence type="ECO:0000313" key="8">
    <source>
        <dbReference type="EnsemblMetazoa" id="XP_016982862.1"/>
    </source>
</evidence>
<reference evidence="8" key="3">
    <citation type="submission" date="2025-05" db="UniProtKB">
        <authorList>
            <consortium name="EnsemblMetazoa"/>
        </authorList>
    </citation>
    <scope>IDENTIFICATION</scope>
</reference>
<dbReference type="Proteomes" id="UP001652680">
    <property type="component" value="Unassembled WGS sequence"/>
</dbReference>
<keyword evidence="4 6" id="KW-1133">Transmembrane helix</keyword>
<dbReference type="InterPro" id="IPR051475">
    <property type="entry name" value="Diverse_Ion_Transporter"/>
</dbReference>
<dbReference type="OrthoDB" id="442352at2759"/>
<feature type="transmembrane region" description="Helical" evidence="6">
    <location>
        <begin position="595"/>
        <end position="620"/>
    </location>
</feature>
<dbReference type="InterPro" id="IPR004680">
    <property type="entry name" value="Cit_transptr-like_dom"/>
</dbReference>
<dbReference type="GO" id="GO:0055085">
    <property type="term" value="P:transmembrane transport"/>
    <property type="evidence" value="ECO:0007669"/>
    <property type="project" value="InterPro"/>
</dbReference>
<dbReference type="EnsemblMetazoa" id="XM_017127373.1">
    <property type="protein sequence ID" value="XP_016982862.1"/>
    <property type="gene ID" value="LOC108047264"/>
</dbReference>
<evidence type="ECO:0000256" key="2">
    <source>
        <dbReference type="ARBA" id="ARBA00022448"/>
    </source>
</evidence>
<keyword evidence="5 6" id="KW-0472">Membrane</keyword>
<evidence type="ECO:0000256" key="5">
    <source>
        <dbReference type="ARBA" id="ARBA00023136"/>
    </source>
</evidence>
<evidence type="ECO:0000313" key="10">
    <source>
        <dbReference type="RefSeq" id="XP_016982862.1"/>
    </source>
</evidence>
<dbReference type="GO" id="GO:0016020">
    <property type="term" value="C:membrane"/>
    <property type="evidence" value="ECO:0007669"/>
    <property type="project" value="UniProtKB-SubCell"/>
</dbReference>
<evidence type="ECO:0000256" key="4">
    <source>
        <dbReference type="ARBA" id="ARBA00022989"/>
    </source>
</evidence>
<evidence type="ECO:0000313" key="9">
    <source>
        <dbReference type="Proteomes" id="UP001652680"/>
    </source>
</evidence>
<reference evidence="10" key="2">
    <citation type="submission" date="2025-04" db="UniProtKB">
        <authorList>
            <consortium name="RefSeq"/>
        </authorList>
    </citation>
    <scope>IDENTIFICATION</scope>
</reference>
<accession>A0A6P4EXL8</accession>
<proteinExistence type="predicted"/>
<dbReference type="Pfam" id="PF03600">
    <property type="entry name" value="CitMHS"/>
    <property type="match status" value="1"/>
</dbReference>
<feature type="domain" description="Citrate transporter-like" evidence="7">
    <location>
        <begin position="229"/>
        <end position="640"/>
    </location>
</feature>
<feature type="transmembrane region" description="Helical" evidence="6">
    <location>
        <begin position="512"/>
        <end position="531"/>
    </location>
</feature>
<dbReference type="PANTHER" id="PTHR43568">
    <property type="entry name" value="P PROTEIN"/>
    <property type="match status" value="1"/>
</dbReference>
<evidence type="ECO:0000256" key="3">
    <source>
        <dbReference type="ARBA" id="ARBA00022692"/>
    </source>
</evidence>
<feature type="transmembrane region" description="Helical" evidence="6">
    <location>
        <begin position="277"/>
        <end position="298"/>
    </location>
</feature>
<dbReference type="GeneID" id="108047264"/>
<organism evidence="10">
    <name type="scientific">Drosophila rhopaloa</name>
    <name type="common">Fruit fly</name>
    <dbReference type="NCBI Taxonomy" id="1041015"/>
    <lineage>
        <taxon>Eukaryota</taxon>
        <taxon>Metazoa</taxon>
        <taxon>Ecdysozoa</taxon>
        <taxon>Arthropoda</taxon>
        <taxon>Hexapoda</taxon>
        <taxon>Insecta</taxon>
        <taxon>Pterygota</taxon>
        <taxon>Neoptera</taxon>
        <taxon>Endopterygota</taxon>
        <taxon>Diptera</taxon>
        <taxon>Brachycera</taxon>
        <taxon>Muscomorpha</taxon>
        <taxon>Ephydroidea</taxon>
        <taxon>Drosophilidae</taxon>
        <taxon>Drosophila</taxon>
        <taxon>Sophophora</taxon>
    </lineage>
</organism>
<feature type="transmembrane region" description="Helical" evidence="6">
    <location>
        <begin position="212"/>
        <end position="234"/>
    </location>
</feature>
<evidence type="ECO:0000256" key="6">
    <source>
        <dbReference type="SAM" id="Phobius"/>
    </source>
</evidence>
<feature type="transmembrane region" description="Helical" evidence="6">
    <location>
        <begin position="240"/>
        <end position="257"/>
    </location>
</feature>
<name>A0A6P4EXL8_DRORH</name>
<sequence length="703" mass="78336">MKILSNPFLALNPRRLDERRSQGWPYLRRTTSHIAQFPGVSNVQEQDDSQNRLSARHKSIIHIVKMGILLLLWFICTCIVFAFAAEKSPRSTMVTVMPNETAFRKVELPSNGIKITLLGPVDWIHMRFPDEHEQVYGAGLRVEWRSSDLNETYRRTDMWNIAMESDDTKYDEVSKNFRIPRAGGEDAQAVVSLESRCDHPVSLHMVLDTGPLITGMGVVYAGILILGLYMLIIFDVIDHTFAALITATTAIAILAVLDHRPNLHTIVSFVNFEPLMLLFGLMTIVDIMATTGVFDYLVVGTYRLARGRSWPLICFLCMLTAILSALLNSDIMAVALTPITIRLCEEMSLRTTYVLVIVAIFADMGGALTPLGNPPNAIVTTNPAVMAEGVDFVNFFVHMLPGVLVAMIVVFGIVYVTHRKSIFVVDQHQQDLMEERVRAKEAPSQTTLERIARLKERQPGRYWFKPVDNYAETLAALEASSRIRDRPLLIKCCIALTFALLCVVLHSIPGVAAGASLGWVTLLAAFLLIILENKHDLHAILGIIQWTSLLYIAALFVLSEAVDQLGFFEWLGDRTVVFLASLEPQHQTAVTTMTLLWSTALLTILIDNAAVTIFMLKFSFQMASKDDIPLPPMFWALTFGACFGGNGSLFASVSNEIIVLIALQHGYKISFCHFFIIGFPLMLVTMVIGSVYLLIAHSALSWN</sequence>
<protein>
    <submittedName>
        <fullName evidence="10">P protein</fullName>
    </submittedName>
</protein>
<keyword evidence="2" id="KW-0813">Transport</keyword>
<dbReference type="RefSeq" id="XP_016982862.1">
    <property type="nucleotide sequence ID" value="XM_017127373.1"/>
</dbReference>
<reference evidence="9" key="1">
    <citation type="journal article" date="2021" name="Elife">
        <title>Highly contiguous assemblies of 101 drosophilid genomes.</title>
        <authorList>
            <person name="Kim B.Y."/>
            <person name="Wang J.R."/>
            <person name="Miller D.E."/>
            <person name="Barmina O."/>
            <person name="Delaney E."/>
            <person name="Thompson A."/>
            <person name="Comeault A.A."/>
            <person name="Peede D."/>
            <person name="D'Agostino E.R."/>
            <person name="Pelaez J."/>
            <person name="Aguilar J.M."/>
            <person name="Haji D."/>
            <person name="Matsunaga T."/>
            <person name="Armstrong E.E."/>
            <person name="Zych M."/>
            <person name="Ogawa Y."/>
            <person name="Stamenkovic-Radak M."/>
            <person name="Jelic M."/>
            <person name="Veselinovic M.S."/>
            <person name="Tanaskovic M."/>
            <person name="Eric P."/>
            <person name="Gao J.J."/>
            <person name="Katoh T.K."/>
            <person name="Toda M.J."/>
            <person name="Watabe H."/>
            <person name="Watada M."/>
            <person name="Davis J.S."/>
            <person name="Moyle L.C."/>
            <person name="Manoli G."/>
            <person name="Bertolini E."/>
            <person name="Kostal V."/>
            <person name="Hawley R.S."/>
            <person name="Takahashi A."/>
            <person name="Jones C.D."/>
            <person name="Price D.K."/>
            <person name="Whiteman N."/>
            <person name="Kopp A."/>
            <person name="Matute D.R."/>
            <person name="Petrov D.A."/>
        </authorList>
    </citation>
    <scope>NUCLEOTIDE SEQUENCE [LARGE SCALE GENOMIC DNA]</scope>
</reference>
<feature type="transmembrane region" description="Helical" evidence="6">
    <location>
        <begin position="310"/>
        <end position="341"/>
    </location>
</feature>
<comment type="subcellular location">
    <subcellularLocation>
        <location evidence="1">Membrane</location>
        <topology evidence="1">Multi-pass membrane protein</topology>
    </subcellularLocation>
</comment>
<feature type="transmembrane region" description="Helical" evidence="6">
    <location>
        <begin position="632"/>
        <end position="653"/>
    </location>
</feature>
<keyword evidence="9" id="KW-1185">Reference proteome</keyword>
<feature type="transmembrane region" description="Helical" evidence="6">
    <location>
        <begin position="538"/>
        <end position="558"/>
    </location>
</feature>
<feature type="transmembrane region" description="Helical" evidence="6">
    <location>
        <begin position="673"/>
        <end position="695"/>
    </location>
</feature>
<dbReference type="PANTHER" id="PTHR43568:SF1">
    <property type="entry name" value="P PROTEIN"/>
    <property type="match status" value="1"/>
</dbReference>
<feature type="transmembrane region" description="Helical" evidence="6">
    <location>
        <begin position="353"/>
        <end position="372"/>
    </location>
</feature>
<feature type="transmembrane region" description="Helical" evidence="6">
    <location>
        <begin position="488"/>
        <end position="506"/>
    </location>
</feature>
<feature type="transmembrane region" description="Helical" evidence="6">
    <location>
        <begin position="392"/>
        <end position="416"/>
    </location>
</feature>
<dbReference type="CDD" id="cd01116">
    <property type="entry name" value="P_permease"/>
    <property type="match status" value="1"/>
</dbReference>
<dbReference type="AlphaFoldDB" id="A0A6P4EXL8"/>
<gene>
    <name evidence="10" type="primary">LOC108047264</name>
    <name evidence="8" type="synonym">108047264</name>
</gene>
<keyword evidence="3 6" id="KW-0812">Transmembrane</keyword>
<evidence type="ECO:0000259" key="7">
    <source>
        <dbReference type="Pfam" id="PF03600"/>
    </source>
</evidence>
<evidence type="ECO:0000256" key="1">
    <source>
        <dbReference type="ARBA" id="ARBA00004141"/>
    </source>
</evidence>
<feature type="transmembrane region" description="Helical" evidence="6">
    <location>
        <begin position="60"/>
        <end position="84"/>
    </location>
</feature>